<reference evidence="1" key="2">
    <citation type="submission" date="2025-09" db="UniProtKB">
        <authorList>
            <consortium name="Ensembl"/>
        </authorList>
    </citation>
    <scope>IDENTIFICATION</scope>
</reference>
<dbReference type="AlphaFoldDB" id="A0A3B4YB56"/>
<evidence type="ECO:0008006" key="3">
    <source>
        <dbReference type="Google" id="ProtNLM"/>
    </source>
</evidence>
<dbReference type="Gene3D" id="3.30.420.10">
    <property type="entry name" value="Ribonuclease H-like superfamily/Ribonuclease H"/>
    <property type="match status" value="1"/>
</dbReference>
<dbReference type="GO" id="GO:0003676">
    <property type="term" value="F:nucleic acid binding"/>
    <property type="evidence" value="ECO:0007669"/>
    <property type="project" value="InterPro"/>
</dbReference>
<protein>
    <recommendedName>
        <fullName evidence="3">Tc1-like transposase DDE domain-containing protein</fullName>
    </recommendedName>
</protein>
<keyword evidence="2" id="KW-1185">Reference proteome</keyword>
<organism evidence="1 2">
    <name type="scientific">Seriola lalandi dorsalis</name>
    <dbReference type="NCBI Taxonomy" id="1841481"/>
    <lineage>
        <taxon>Eukaryota</taxon>
        <taxon>Metazoa</taxon>
        <taxon>Chordata</taxon>
        <taxon>Craniata</taxon>
        <taxon>Vertebrata</taxon>
        <taxon>Euteleostomi</taxon>
        <taxon>Actinopterygii</taxon>
        <taxon>Neopterygii</taxon>
        <taxon>Teleostei</taxon>
        <taxon>Neoteleostei</taxon>
        <taxon>Acanthomorphata</taxon>
        <taxon>Carangaria</taxon>
        <taxon>Carangiformes</taxon>
        <taxon>Carangidae</taxon>
        <taxon>Seriola</taxon>
    </lineage>
</organism>
<dbReference type="Proteomes" id="UP000261360">
    <property type="component" value="Unplaced"/>
</dbReference>
<reference evidence="1" key="1">
    <citation type="submission" date="2025-08" db="UniProtKB">
        <authorList>
            <consortium name="Ensembl"/>
        </authorList>
    </citation>
    <scope>IDENTIFICATION</scope>
</reference>
<proteinExistence type="predicted"/>
<sequence length="83" mass="10144">MRIYFDNNEPNHWRKITEWWLQMMRPAQLPDFNPIELVWDELDRRCKQSKRATHLRQRFRLNLCLNIWAGLGPTTQAYVGKMV</sequence>
<accession>A0A3B4YB56</accession>
<dbReference type="Ensembl" id="ENSSLDT00000026151.1">
    <property type="protein sequence ID" value="ENSSLDP00000025361.1"/>
    <property type="gene ID" value="ENSSLDG00000019729.1"/>
</dbReference>
<name>A0A3B4YB56_SERLL</name>
<evidence type="ECO:0000313" key="1">
    <source>
        <dbReference type="Ensembl" id="ENSSLDP00000025361.1"/>
    </source>
</evidence>
<evidence type="ECO:0000313" key="2">
    <source>
        <dbReference type="Proteomes" id="UP000261360"/>
    </source>
</evidence>
<dbReference type="InterPro" id="IPR036397">
    <property type="entry name" value="RNaseH_sf"/>
</dbReference>